<feature type="compositionally biased region" description="Polar residues" evidence="1">
    <location>
        <begin position="155"/>
        <end position="165"/>
    </location>
</feature>
<comment type="caution">
    <text evidence="2">The sequence shown here is derived from an EMBL/GenBank/DDBJ whole genome shotgun (WGS) entry which is preliminary data.</text>
</comment>
<reference evidence="2 3" key="1">
    <citation type="submission" date="2017-11" db="EMBL/GenBank/DDBJ databases">
        <title>De-novo sequencing of pomegranate (Punica granatum L.) genome.</title>
        <authorList>
            <person name="Akparov Z."/>
            <person name="Amiraslanov A."/>
            <person name="Hajiyeva S."/>
            <person name="Abbasov M."/>
            <person name="Kaur K."/>
            <person name="Hamwieh A."/>
            <person name="Solovyev V."/>
            <person name="Salamov A."/>
            <person name="Braich B."/>
            <person name="Kosarev P."/>
            <person name="Mahmoud A."/>
            <person name="Hajiyev E."/>
            <person name="Babayeva S."/>
            <person name="Izzatullayeva V."/>
            <person name="Mammadov A."/>
            <person name="Mammadov A."/>
            <person name="Sharifova S."/>
            <person name="Ojaghi J."/>
            <person name="Eynullazada K."/>
            <person name="Bayramov B."/>
            <person name="Abdulazimova A."/>
            <person name="Shahmuradov I."/>
        </authorList>
    </citation>
    <scope>NUCLEOTIDE SEQUENCE [LARGE SCALE GENOMIC DNA]</scope>
    <source>
        <strain evidence="3">cv. AG2017</strain>
        <tissue evidence="2">Leaf</tissue>
    </source>
</reference>
<organism evidence="2 3">
    <name type="scientific">Punica granatum</name>
    <name type="common">Pomegranate</name>
    <dbReference type="NCBI Taxonomy" id="22663"/>
    <lineage>
        <taxon>Eukaryota</taxon>
        <taxon>Viridiplantae</taxon>
        <taxon>Streptophyta</taxon>
        <taxon>Embryophyta</taxon>
        <taxon>Tracheophyta</taxon>
        <taxon>Spermatophyta</taxon>
        <taxon>Magnoliopsida</taxon>
        <taxon>eudicotyledons</taxon>
        <taxon>Gunneridae</taxon>
        <taxon>Pentapetalae</taxon>
        <taxon>rosids</taxon>
        <taxon>malvids</taxon>
        <taxon>Myrtales</taxon>
        <taxon>Lythraceae</taxon>
        <taxon>Punica</taxon>
    </lineage>
</organism>
<feature type="region of interest" description="Disordered" evidence="1">
    <location>
        <begin position="74"/>
        <end position="165"/>
    </location>
</feature>
<accession>A0A2I0IBL1</accession>
<proteinExistence type="predicted"/>
<evidence type="ECO:0000313" key="3">
    <source>
        <dbReference type="Proteomes" id="UP000233551"/>
    </source>
</evidence>
<gene>
    <name evidence="2" type="ORF">CRG98_038267</name>
</gene>
<dbReference type="Proteomes" id="UP000233551">
    <property type="component" value="Unassembled WGS sequence"/>
</dbReference>
<keyword evidence="3" id="KW-1185">Reference proteome</keyword>
<dbReference type="AlphaFoldDB" id="A0A2I0IBL1"/>
<evidence type="ECO:0000313" key="2">
    <source>
        <dbReference type="EMBL" id="PKI41381.1"/>
    </source>
</evidence>
<feature type="compositionally biased region" description="Polar residues" evidence="1">
    <location>
        <begin position="1"/>
        <end position="10"/>
    </location>
</feature>
<name>A0A2I0IBL1_PUNGR</name>
<protein>
    <submittedName>
        <fullName evidence="2">Uncharacterized protein</fullName>
    </submittedName>
</protein>
<sequence>MRTQAATNPHTIAAHGSTTEHPDVMAANPPRRPLQTSVTVQWPTRSRLLNRVVSAAVQPAMLYAFRMVRNEPGLNPYHPNHNRKDPRTTRDALCPRRTTERPARSNRPIRGPSIKAPQRPAIPPTIWTTPEPAKSMAPEPKRRGPLVRAGLAQPSADQNQWETIG</sequence>
<dbReference type="EMBL" id="PGOL01003401">
    <property type="protein sequence ID" value="PKI41381.1"/>
    <property type="molecule type" value="Genomic_DNA"/>
</dbReference>
<evidence type="ECO:0000256" key="1">
    <source>
        <dbReference type="SAM" id="MobiDB-lite"/>
    </source>
</evidence>
<feature type="region of interest" description="Disordered" evidence="1">
    <location>
        <begin position="1"/>
        <end position="38"/>
    </location>
</feature>
<feature type="compositionally biased region" description="Basic and acidic residues" evidence="1">
    <location>
        <begin position="82"/>
        <end position="103"/>
    </location>
</feature>